<evidence type="ECO:0000313" key="1">
    <source>
        <dbReference type="EMBL" id="ENW93352.1"/>
    </source>
</evidence>
<gene>
    <name evidence="1" type="ORF">F904_01476</name>
</gene>
<dbReference type="EMBL" id="APRL01000012">
    <property type="protein sequence ID" value="ENW93352.1"/>
    <property type="molecule type" value="Genomic_DNA"/>
</dbReference>
<accession>N9LAP8</accession>
<sequence>MPYTAENASKLFNLGDIGVAIWLFVKTEAQKIQENADKDKAVIQGKSLSSTSTKKDMRRKCCT</sequence>
<evidence type="ECO:0000313" key="2">
    <source>
        <dbReference type="Proteomes" id="UP000013261"/>
    </source>
</evidence>
<dbReference type="HOGENOM" id="CLU_2875477_0_0_6"/>
<name>N9LAP8_9GAMM</name>
<dbReference type="Proteomes" id="UP000013261">
    <property type="component" value="Unassembled WGS sequence"/>
</dbReference>
<protein>
    <submittedName>
        <fullName evidence="1">Uncharacterized protein</fullName>
    </submittedName>
</protein>
<comment type="caution">
    <text evidence="1">The sequence shown here is derived from an EMBL/GenBank/DDBJ whole genome shotgun (WGS) entry which is preliminary data.</text>
</comment>
<organism evidence="1 2">
    <name type="scientific">Acinetobacter dispersus</name>
    <dbReference type="NCBI Taxonomy" id="70348"/>
    <lineage>
        <taxon>Bacteria</taxon>
        <taxon>Pseudomonadati</taxon>
        <taxon>Pseudomonadota</taxon>
        <taxon>Gammaproteobacteria</taxon>
        <taxon>Moraxellales</taxon>
        <taxon>Moraxellaceae</taxon>
        <taxon>Acinetobacter</taxon>
    </lineage>
</organism>
<keyword evidence="2" id="KW-1185">Reference proteome</keyword>
<reference evidence="1 2" key="1">
    <citation type="submission" date="2013-02" db="EMBL/GenBank/DDBJ databases">
        <title>The Genome Sequence of Acinetobacter sp. ANC 4105.</title>
        <authorList>
            <consortium name="The Broad Institute Genome Sequencing Platform"/>
            <consortium name="The Broad Institute Genome Sequencing Center for Infectious Disease"/>
            <person name="Cerqueira G."/>
            <person name="Feldgarden M."/>
            <person name="Courvalin P."/>
            <person name="Perichon B."/>
            <person name="Grillot-Courvalin C."/>
            <person name="Clermont D."/>
            <person name="Rocha E."/>
            <person name="Yoon E.-J."/>
            <person name="Nemec A."/>
            <person name="Walker B."/>
            <person name="Young S.K."/>
            <person name="Zeng Q."/>
            <person name="Gargeya S."/>
            <person name="Fitzgerald M."/>
            <person name="Haas B."/>
            <person name="Abouelleil A."/>
            <person name="Alvarado L."/>
            <person name="Arachchi H.M."/>
            <person name="Berlin A.M."/>
            <person name="Chapman S.B."/>
            <person name="Dewar J."/>
            <person name="Goldberg J."/>
            <person name="Griggs A."/>
            <person name="Gujja S."/>
            <person name="Hansen M."/>
            <person name="Howarth C."/>
            <person name="Imamovic A."/>
            <person name="Larimer J."/>
            <person name="McCowan C."/>
            <person name="Murphy C."/>
            <person name="Neiman D."/>
            <person name="Pearson M."/>
            <person name="Priest M."/>
            <person name="Roberts A."/>
            <person name="Saif S."/>
            <person name="Shea T."/>
            <person name="Sisk P."/>
            <person name="Sykes S."/>
            <person name="Wortman J."/>
            <person name="Nusbaum C."/>
            <person name="Birren B."/>
        </authorList>
    </citation>
    <scope>NUCLEOTIDE SEQUENCE [LARGE SCALE GENOMIC DNA]</scope>
    <source>
        <strain evidence="1 2">ANC 4105</strain>
    </source>
</reference>
<proteinExistence type="predicted"/>
<dbReference type="AlphaFoldDB" id="N9LAP8"/>
<dbReference type="PATRIC" id="fig|1217703.3.peg.1417"/>